<accession>A0AAD4HIY3</accession>
<organism evidence="1 2">
    <name type="scientific">Suillus fuscotomentosus</name>
    <dbReference type="NCBI Taxonomy" id="1912939"/>
    <lineage>
        <taxon>Eukaryota</taxon>
        <taxon>Fungi</taxon>
        <taxon>Dikarya</taxon>
        <taxon>Basidiomycota</taxon>
        <taxon>Agaricomycotina</taxon>
        <taxon>Agaricomycetes</taxon>
        <taxon>Agaricomycetidae</taxon>
        <taxon>Boletales</taxon>
        <taxon>Suillineae</taxon>
        <taxon>Suillaceae</taxon>
        <taxon>Suillus</taxon>
    </lineage>
</organism>
<protein>
    <submittedName>
        <fullName evidence="1">Uncharacterized protein</fullName>
    </submittedName>
</protein>
<evidence type="ECO:0000313" key="1">
    <source>
        <dbReference type="EMBL" id="KAG1897881.1"/>
    </source>
</evidence>
<proteinExistence type="predicted"/>
<dbReference type="GeneID" id="64669713"/>
<dbReference type="AlphaFoldDB" id="A0AAD4HIY3"/>
<name>A0AAD4HIY3_9AGAM</name>
<reference evidence="1" key="1">
    <citation type="journal article" date="2020" name="New Phytol.">
        <title>Comparative genomics reveals dynamic genome evolution in host specialist ectomycorrhizal fungi.</title>
        <authorList>
            <person name="Lofgren L.A."/>
            <person name="Nguyen N.H."/>
            <person name="Vilgalys R."/>
            <person name="Ruytinx J."/>
            <person name="Liao H.L."/>
            <person name="Branco S."/>
            <person name="Kuo A."/>
            <person name="LaButti K."/>
            <person name="Lipzen A."/>
            <person name="Andreopoulos W."/>
            <person name="Pangilinan J."/>
            <person name="Riley R."/>
            <person name="Hundley H."/>
            <person name="Na H."/>
            <person name="Barry K."/>
            <person name="Grigoriev I.V."/>
            <person name="Stajich J.E."/>
            <person name="Kennedy P.G."/>
        </authorList>
    </citation>
    <scope>NUCLEOTIDE SEQUENCE</scope>
    <source>
        <strain evidence="1">FC203</strain>
    </source>
</reference>
<keyword evidence="2" id="KW-1185">Reference proteome</keyword>
<gene>
    <name evidence="1" type="ORF">F5891DRAFT_956530</name>
</gene>
<sequence length="83" mass="9165">LEQKIHLLTFASLGFAHIGCDLEVTSILQIESSQVKKWVINGMSRLLLTSVIKNHLPDSQSSFGKSLADHLISTHLLFISAHV</sequence>
<comment type="caution">
    <text evidence="1">The sequence shown here is derived from an EMBL/GenBank/DDBJ whole genome shotgun (WGS) entry which is preliminary data.</text>
</comment>
<evidence type="ECO:0000313" key="2">
    <source>
        <dbReference type="Proteomes" id="UP001195769"/>
    </source>
</evidence>
<dbReference type="Proteomes" id="UP001195769">
    <property type="component" value="Unassembled WGS sequence"/>
</dbReference>
<feature type="non-terminal residue" evidence="1">
    <location>
        <position position="1"/>
    </location>
</feature>
<dbReference type="EMBL" id="JABBWK010000043">
    <property type="protein sequence ID" value="KAG1897881.1"/>
    <property type="molecule type" value="Genomic_DNA"/>
</dbReference>
<dbReference type="RefSeq" id="XP_041223457.1">
    <property type="nucleotide sequence ID" value="XM_041375415.1"/>
</dbReference>